<dbReference type="EMBL" id="JABAIV010000009">
    <property type="protein sequence ID" value="NNG25329.1"/>
    <property type="molecule type" value="Genomic_DNA"/>
</dbReference>
<reference evidence="2 3" key="1">
    <citation type="submission" date="2020-04" db="EMBL/GenBank/DDBJ databases">
        <title>Massilia sp. nov., a cold adapted bacteria isolated from Arctic soil.</title>
        <authorList>
            <person name="Son J."/>
            <person name="Ka J.-O."/>
        </authorList>
    </citation>
    <scope>NUCLEOTIDE SEQUENCE [LARGE SCALE GENOMIC DNA]</scope>
    <source>
        <strain evidence="2 3">ML15P13</strain>
    </source>
</reference>
<feature type="transmembrane region" description="Helical" evidence="1">
    <location>
        <begin position="100"/>
        <end position="118"/>
    </location>
</feature>
<feature type="transmembrane region" description="Helical" evidence="1">
    <location>
        <begin position="67"/>
        <end position="94"/>
    </location>
</feature>
<dbReference type="AlphaFoldDB" id="A0A7Y2P1K4"/>
<dbReference type="Proteomes" id="UP000533905">
    <property type="component" value="Unassembled WGS sequence"/>
</dbReference>
<protein>
    <submittedName>
        <fullName evidence="2">Uncharacterized protein</fullName>
    </submittedName>
</protein>
<evidence type="ECO:0000313" key="2">
    <source>
        <dbReference type="EMBL" id="NNG25329.1"/>
    </source>
</evidence>
<keyword evidence="1" id="KW-0812">Transmembrane</keyword>
<gene>
    <name evidence="2" type="ORF">HGB41_20295</name>
</gene>
<evidence type="ECO:0000256" key="1">
    <source>
        <dbReference type="SAM" id="Phobius"/>
    </source>
</evidence>
<proteinExistence type="predicted"/>
<organism evidence="2 3">
    <name type="scientific">Telluria aromaticivorans</name>
    <dbReference type="NCBI Taxonomy" id="2725995"/>
    <lineage>
        <taxon>Bacteria</taxon>
        <taxon>Pseudomonadati</taxon>
        <taxon>Pseudomonadota</taxon>
        <taxon>Betaproteobacteria</taxon>
        <taxon>Burkholderiales</taxon>
        <taxon>Oxalobacteraceae</taxon>
        <taxon>Telluria group</taxon>
        <taxon>Telluria</taxon>
    </lineage>
</organism>
<dbReference type="RefSeq" id="WP_171087868.1">
    <property type="nucleotide sequence ID" value="NZ_JABAIV010000009.1"/>
</dbReference>
<keyword evidence="1" id="KW-0472">Membrane</keyword>
<keyword evidence="3" id="KW-1185">Reference proteome</keyword>
<feature type="transmembrane region" description="Helical" evidence="1">
    <location>
        <begin position="199"/>
        <end position="222"/>
    </location>
</feature>
<sequence length="241" mass="26444">MMISNRLLSYVSLSTFMCVGGVAGGGAITHKLAGYNAALSFAKFGACMVLALLLVQLILSLKGQKRAIYLILFNMAFTFGIVVFMSCLILPLFWVPAIESNVKLSLLLVSASLWIVNIKRGIDIFNLRWTDAGGKLLLRYYRKQEREIDWNGILGSLKMSIAIYMPGVPEVLNPLVSILIVISMLAGLSLRSIFPEASLFAWGVPIIIVISLIMQMVGFGIAQFLTLNSLEREAGAQIRPI</sequence>
<name>A0A7Y2P1K4_9BURK</name>
<feature type="transmembrane region" description="Helical" evidence="1">
    <location>
        <begin position="7"/>
        <end position="28"/>
    </location>
</feature>
<accession>A0A7Y2P1K4</accession>
<keyword evidence="1" id="KW-1133">Transmembrane helix</keyword>
<feature type="transmembrane region" description="Helical" evidence="1">
    <location>
        <begin position="34"/>
        <end position="55"/>
    </location>
</feature>
<evidence type="ECO:0000313" key="3">
    <source>
        <dbReference type="Proteomes" id="UP000533905"/>
    </source>
</evidence>
<comment type="caution">
    <text evidence="2">The sequence shown here is derived from an EMBL/GenBank/DDBJ whole genome shotgun (WGS) entry which is preliminary data.</text>
</comment>
<feature type="transmembrane region" description="Helical" evidence="1">
    <location>
        <begin position="171"/>
        <end position="190"/>
    </location>
</feature>